<keyword evidence="4" id="KW-0690">Ribosome biogenesis</keyword>
<dbReference type="GO" id="GO:0042254">
    <property type="term" value="P:ribosome biogenesis"/>
    <property type="evidence" value="ECO:0007669"/>
    <property type="project" value="UniProtKB-KW"/>
</dbReference>
<evidence type="ECO:0000256" key="5">
    <source>
        <dbReference type="ARBA" id="ARBA00031841"/>
    </source>
</evidence>
<comment type="similarity">
    <text evidence="2">Belongs to the DUF177 domain family.</text>
</comment>
<dbReference type="PANTHER" id="PTHR38099">
    <property type="entry name" value="LARGE RIBOSOMAL RNA SUBUNIT ACCUMULATION PROTEIN YCED"/>
    <property type="match status" value="1"/>
</dbReference>
<dbReference type="PANTHER" id="PTHR38099:SF1">
    <property type="entry name" value="LARGE RIBOSOMAL RNA SUBUNIT ACCUMULATION PROTEIN YCED"/>
    <property type="match status" value="1"/>
</dbReference>
<gene>
    <name evidence="6" type="ORF">sS8_4716</name>
</gene>
<proteinExistence type="inferred from homology"/>
<dbReference type="Pfam" id="PF02620">
    <property type="entry name" value="YceD"/>
    <property type="match status" value="1"/>
</dbReference>
<evidence type="ECO:0000313" key="7">
    <source>
        <dbReference type="Proteomes" id="UP000266313"/>
    </source>
</evidence>
<evidence type="ECO:0000256" key="1">
    <source>
        <dbReference type="ARBA" id="ARBA00002868"/>
    </source>
</evidence>
<evidence type="ECO:0000256" key="4">
    <source>
        <dbReference type="ARBA" id="ARBA00022517"/>
    </source>
</evidence>
<accession>A0A250KYC9</accession>
<dbReference type="Proteomes" id="UP000266313">
    <property type="component" value="Chromosome"/>
</dbReference>
<name>A0A250KYC9_9GAMM</name>
<dbReference type="KEGG" id="mmai:sS8_4716"/>
<dbReference type="InterPro" id="IPR003772">
    <property type="entry name" value="YceD"/>
</dbReference>
<dbReference type="AlphaFoldDB" id="A0A250KYC9"/>
<sequence length="134" mass="14702">MVLNGEGEAKFDLEFKKEGRRAVISGWVEANLLLECQCCLEPLVWSMRDEVHLGVVSSIDEGNILPEPLEPLLLDETGLIGVADIVADELLLAIPAIPQHSHCASPNTETEAETNTDSRENPFAVLARLKTIRN</sequence>
<protein>
    <recommendedName>
        <fullName evidence="3">Large ribosomal RNA subunit accumulation protein YceD</fullName>
    </recommendedName>
    <alternativeName>
        <fullName evidence="5">23S rRNA accumulation protein YceD</fullName>
    </alternativeName>
</protein>
<reference evidence="6 7" key="1">
    <citation type="submission" date="2016-12" db="EMBL/GenBank/DDBJ databases">
        <title>Genome sequencing of Methylocaldum marinum.</title>
        <authorList>
            <person name="Takeuchi M."/>
            <person name="Kamagata Y."/>
            <person name="Hiraoka S."/>
            <person name="Oshima K."/>
            <person name="Hattori M."/>
            <person name="Iwasaki W."/>
        </authorList>
    </citation>
    <scope>NUCLEOTIDE SEQUENCE [LARGE SCALE GENOMIC DNA]</scope>
    <source>
        <strain evidence="6 7">S8</strain>
    </source>
</reference>
<evidence type="ECO:0000256" key="2">
    <source>
        <dbReference type="ARBA" id="ARBA00010740"/>
    </source>
</evidence>
<keyword evidence="7" id="KW-1185">Reference proteome</keyword>
<organism evidence="6 7">
    <name type="scientific">Methylocaldum marinum</name>
    <dbReference type="NCBI Taxonomy" id="1432792"/>
    <lineage>
        <taxon>Bacteria</taxon>
        <taxon>Pseudomonadati</taxon>
        <taxon>Pseudomonadota</taxon>
        <taxon>Gammaproteobacteria</taxon>
        <taxon>Methylococcales</taxon>
        <taxon>Methylococcaceae</taxon>
        <taxon>Methylocaldum</taxon>
    </lineage>
</organism>
<dbReference type="GO" id="GO:0005829">
    <property type="term" value="C:cytosol"/>
    <property type="evidence" value="ECO:0007669"/>
    <property type="project" value="TreeGrafter"/>
</dbReference>
<dbReference type="EMBL" id="AP017928">
    <property type="protein sequence ID" value="BBA36640.1"/>
    <property type="molecule type" value="Genomic_DNA"/>
</dbReference>
<evidence type="ECO:0000256" key="3">
    <source>
        <dbReference type="ARBA" id="ARBA00015716"/>
    </source>
</evidence>
<comment type="function">
    <text evidence="1">Plays a role in synthesis, processing and/or stability of 23S rRNA.</text>
</comment>
<evidence type="ECO:0000313" key="6">
    <source>
        <dbReference type="EMBL" id="BBA36640.1"/>
    </source>
</evidence>
<dbReference type="InterPro" id="IPR039255">
    <property type="entry name" value="YceD_bac"/>
</dbReference>